<dbReference type="Gene3D" id="1.20.120.160">
    <property type="entry name" value="HPT domain"/>
    <property type="match status" value="1"/>
</dbReference>
<feature type="coiled-coil region" evidence="17">
    <location>
        <begin position="249"/>
        <end position="287"/>
    </location>
</feature>
<dbReference type="Proteomes" id="UP000224974">
    <property type="component" value="Unassembled WGS sequence"/>
</dbReference>
<evidence type="ECO:0000313" key="24">
    <source>
        <dbReference type="Proteomes" id="UP000224974"/>
    </source>
</evidence>
<dbReference type="SMART" id="SM00388">
    <property type="entry name" value="HisKA"/>
    <property type="match status" value="1"/>
</dbReference>
<dbReference type="SUPFAM" id="SSF158472">
    <property type="entry name" value="HAMP domain-like"/>
    <property type="match status" value="1"/>
</dbReference>
<proteinExistence type="predicted"/>
<dbReference type="Gene3D" id="3.30.565.10">
    <property type="entry name" value="Histidine kinase-like ATPase, C-terminal domain"/>
    <property type="match status" value="1"/>
</dbReference>
<sequence length="921" mass="103065">MTKYSLRARMMILILAPTLLIGLLISTFFVVHRYNELQDQLVDSGSSIIEPLAIASEYGMTFSNREGVRQLVSMLHRRHSNIVRSIAVFDTQNHLLVTSNFHQNYSLLQLPKGAPIPDDLTVTTRGDSLILRTPIVSENQLPDMDISLEPGHNTLGYIAIELDLRTVRLQQYKEIFVATLLLSLCLCIAMLFAYRLMRDVTGPIRNMVNTVDRIRRGQLDSRVEGYMLGELDMLKNGINSMAMSLTAYHEEMQQNIDQATSDLRETLEQMEIQNVELDLAKKRAQEAARIKSEFLANMSHELRTPLNGVIGFTRQTLKTTLTPTQTDYLQTIERSANNLLNIINDVLDFSKLEAGKLVLEHIPFSLRDTVDETAVLLAHSAHEKSLEMTLNIHNDVPDNIVGDPLRLQQVLMNLLGNAIKFTEQGNIDINIELRNRHENSVDIEIQVHDTGIGISERQQSQLFQAFRQADASISRRHGGTGLGLVITQRLVKEMGGDICFNSQLHKGSTFWFHINLELSDKSISNKELHLDKLSGNRILYIEANPTAAQATLNIFHGEPVEVIHYANFDQVPDKHQHYDTVIHGVPISTNDIQAYMSGQLQTALSLSEHLILALPNQPQMDAEILKSAGAQACLFKPLSRNRLFNALLLTQVKPVDSVPSEFNHLPLTVMAVDDNPANLKLIGVLLADIVAEVVLCNSGEEAIARASQSDLDIILMDIQMPEIDGIKAAELIRKLPQHAKTPIVAVTAHAANGERERLLNAGMDDYLAKPINEKMLFSVLTKQCGTPGNSQAQEAELKMPPDEPSPIQTGSVNWELALRQAANKEDLAKDLLVILIDFLAEVELQVRNVLDGNKDDTLIDTVHKLHGSCSYSGVPRLKQLCQYLENQLRKGTPAEDLEPEWLELLDEFDNVRNDAPRYLHS</sequence>
<evidence type="ECO:0000256" key="14">
    <source>
        <dbReference type="ARBA" id="ARBA00023136"/>
    </source>
</evidence>
<dbReference type="RefSeq" id="WP_029096604.1">
    <property type="nucleotide sequence ID" value="NZ_PDDX01000001.1"/>
</dbReference>
<dbReference type="InterPro" id="IPR036890">
    <property type="entry name" value="HATPase_C_sf"/>
</dbReference>
<dbReference type="Gene3D" id="1.10.287.130">
    <property type="match status" value="1"/>
</dbReference>
<evidence type="ECO:0000256" key="12">
    <source>
        <dbReference type="ARBA" id="ARBA00022989"/>
    </source>
</evidence>
<keyword evidence="6 16" id="KW-0597">Phosphoprotein</keyword>
<comment type="subcellular location">
    <subcellularLocation>
        <location evidence="2">Cell inner membrane</location>
        <topology evidence="2">Multi-pass membrane protein</topology>
    </subcellularLocation>
</comment>
<dbReference type="SUPFAM" id="SSF47384">
    <property type="entry name" value="Homodimeric domain of signal transducing histidine kinase"/>
    <property type="match status" value="1"/>
</dbReference>
<dbReference type="InterPro" id="IPR003594">
    <property type="entry name" value="HATPase_dom"/>
</dbReference>
<feature type="domain" description="HAMP" evidence="21">
    <location>
        <begin position="198"/>
        <end position="250"/>
    </location>
</feature>
<evidence type="ECO:0000256" key="17">
    <source>
        <dbReference type="SAM" id="Coils"/>
    </source>
</evidence>
<dbReference type="SMART" id="SM00387">
    <property type="entry name" value="HATPase_c"/>
    <property type="match status" value="1"/>
</dbReference>
<keyword evidence="17" id="KW-0175">Coiled coil</keyword>
<dbReference type="InterPro" id="IPR003661">
    <property type="entry name" value="HisK_dim/P_dom"/>
</dbReference>
<dbReference type="PRINTS" id="PR00344">
    <property type="entry name" value="BCTRLSENSOR"/>
</dbReference>
<dbReference type="PROSITE" id="PS50894">
    <property type="entry name" value="HPT"/>
    <property type="match status" value="1"/>
</dbReference>
<name>A0A2C6DHM3_9GAMM</name>
<keyword evidence="4" id="KW-1003">Cell membrane</keyword>
<evidence type="ECO:0000256" key="15">
    <source>
        <dbReference type="PROSITE-ProRule" id="PRU00110"/>
    </source>
</evidence>
<evidence type="ECO:0000256" key="10">
    <source>
        <dbReference type="ARBA" id="ARBA00022777"/>
    </source>
</evidence>
<evidence type="ECO:0000256" key="13">
    <source>
        <dbReference type="ARBA" id="ARBA00023012"/>
    </source>
</evidence>
<evidence type="ECO:0000256" key="7">
    <source>
        <dbReference type="ARBA" id="ARBA00022679"/>
    </source>
</evidence>
<feature type="transmembrane region" description="Helical" evidence="18">
    <location>
        <begin position="12"/>
        <end position="31"/>
    </location>
</feature>
<dbReference type="CDD" id="cd16922">
    <property type="entry name" value="HATPase_EvgS-ArcB-TorS-like"/>
    <property type="match status" value="1"/>
</dbReference>
<feature type="domain" description="Response regulatory" evidence="20">
    <location>
        <begin position="668"/>
        <end position="784"/>
    </location>
</feature>
<feature type="domain" description="Histidine kinase" evidence="19">
    <location>
        <begin position="297"/>
        <end position="518"/>
    </location>
</feature>
<evidence type="ECO:0000313" key="23">
    <source>
        <dbReference type="EMBL" id="PHI29788.1"/>
    </source>
</evidence>
<dbReference type="Pfam" id="PF00072">
    <property type="entry name" value="Response_reg"/>
    <property type="match status" value="1"/>
</dbReference>
<dbReference type="CDD" id="cd00082">
    <property type="entry name" value="HisKA"/>
    <property type="match status" value="1"/>
</dbReference>
<dbReference type="OrthoDB" id="9770795at2"/>
<evidence type="ECO:0000256" key="3">
    <source>
        <dbReference type="ARBA" id="ARBA00012438"/>
    </source>
</evidence>
<feature type="modified residue" description="4-aspartylphosphate" evidence="16">
    <location>
        <position position="717"/>
    </location>
</feature>
<evidence type="ECO:0000256" key="16">
    <source>
        <dbReference type="PROSITE-ProRule" id="PRU00169"/>
    </source>
</evidence>
<dbReference type="InterPro" id="IPR036641">
    <property type="entry name" value="HPT_dom_sf"/>
</dbReference>
<dbReference type="Pfam" id="PF00672">
    <property type="entry name" value="HAMP"/>
    <property type="match status" value="1"/>
</dbReference>
<dbReference type="CDD" id="cd00088">
    <property type="entry name" value="HPT"/>
    <property type="match status" value="1"/>
</dbReference>
<evidence type="ECO:0000256" key="4">
    <source>
        <dbReference type="ARBA" id="ARBA00022475"/>
    </source>
</evidence>
<evidence type="ECO:0000256" key="18">
    <source>
        <dbReference type="SAM" id="Phobius"/>
    </source>
</evidence>
<evidence type="ECO:0000256" key="5">
    <source>
        <dbReference type="ARBA" id="ARBA00022519"/>
    </source>
</evidence>
<evidence type="ECO:0000256" key="2">
    <source>
        <dbReference type="ARBA" id="ARBA00004429"/>
    </source>
</evidence>
<evidence type="ECO:0000259" key="21">
    <source>
        <dbReference type="PROSITE" id="PS50885"/>
    </source>
</evidence>
<evidence type="ECO:0000256" key="6">
    <source>
        <dbReference type="ARBA" id="ARBA00022553"/>
    </source>
</evidence>
<keyword evidence="10 23" id="KW-0418">Kinase</keyword>
<keyword evidence="14 18" id="KW-0472">Membrane</keyword>
<dbReference type="STRING" id="1111728.GCA_000427805_01911"/>
<dbReference type="GO" id="GO:0005524">
    <property type="term" value="F:ATP binding"/>
    <property type="evidence" value="ECO:0007669"/>
    <property type="project" value="UniProtKB-KW"/>
</dbReference>
<dbReference type="SMART" id="SM00448">
    <property type="entry name" value="REC"/>
    <property type="match status" value="1"/>
</dbReference>
<evidence type="ECO:0000256" key="11">
    <source>
        <dbReference type="ARBA" id="ARBA00022840"/>
    </source>
</evidence>
<keyword evidence="7" id="KW-0808">Transferase</keyword>
<dbReference type="Pfam" id="PF09984">
    <property type="entry name" value="sCache_4"/>
    <property type="match status" value="1"/>
</dbReference>
<dbReference type="Pfam" id="PF01627">
    <property type="entry name" value="Hpt"/>
    <property type="match status" value="1"/>
</dbReference>
<keyword evidence="5" id="KW-0997">Cell inner membrane</keyword>
<evidence type="ECO:0000259" key="22">
    <source>
        <dbReference type="PROSITE" id="PS50894"/>
    </source>
</evidence>
<dbReference type="InterPro" id="IPR004358">
    <property type="entry name" value="Sig_transdc_His_kin-like_C"/>
</dbReference>
<dbReference type="EC" id="2.7.13.3" evidence="3"/>
<dbReference type="SUPFAM" id="SSF47226">
    <property type="entry name" value="Histidine-containing phosphotransfer domain, HPT domain"/>
    <property type="match status" value="1"/>
</dbReference>
<feature type="domain" description="HPt" evidence="22">
    <location>
        <begin position="824"/>
        <end position="921"/>
    </location>
</feature>
<dbReference type="FunFam" id="1.10.287.130:FF:000003">
    <property type="entry name" value="Histidine kinase"/>
    <property type="match status" value="1"/>
</dbReference>
<evidence type="ECO:0000259" key="20">
    <source>
        <dbReference type="PROSITE" id="PS50110"/>
    </source>
</evidence>
<dbReference type="SMART" id="SM00304">
    <property type="entry name" value="HAMP"/>
    <property type="match status" value="1"/>
</dbReference>
<dbReference type="PANTHER" id="PTHR45339">
    <property type="entry name" value="HYBRID SIGNAL TRANSDUCTION HISTIDINE KINASE J"/>
    <property type="match status" value="1"/>
</dbReference>
<evidence type="ECO:0000259" key="19">
    <source>
        <dbReference type="PROSITE" id="PS50109"/>
    </source>
</evidence>
<dbReference type="GO" id="GO:0000155">
    <property type="term" value="F:phosphorelay sensor kinase activity"/>
    <property type="evidence" value="ECO:0007669"/>
    <property type="project" value="InterPro"/>
</dbReference>
<dbReference type="CDD" id="cd06225">
    <property type="entry name" value="HAMP"/>
    <property type="match status" value="1"/>
</dbReference>
<dbReference type="InterPro" id="IPR003660">
    <property type="entry name" value="HAMP_dom"/>
</dbReference>
<feature type="transmembrane region" description="Helical" evidence="18">
    <location>
        <begin position="175"/>
        <end position="197"/>
    </location>
</feature>
<dbReference type="PANTHER" id="PTHR45339:SF1">
    <property type="entry name" value="HYBRID SIGNAL TRANSDUCTION HISTIDINE KINASE J"/>
    <property type="match status" value="1"/>
</dbReference>
<feature type="modified residue" description="Phosphohistidine" evidence="15">
    <location>
        <position position="863"/>
    </location>
</feature>
<dbReference type="InterPro" id="IPR005467">
    <property type="entry name" value="His_kinase_dom"/>
</dbReference>
<dbReference type="InterPro" id="IPR019247">
    <property type="entry name" value="Histidine_kinase_BarA_N"/>
</dbReference>
<dbReference type="AlphaFoldDB" id="A0A2C6DHM3"/>
<dbReference type="InterPro" id="IPR001789">
    <property type="entry name" value="Sig_transdc_resp-reg_receiver"/>
</dbReference>
<reference evidence="24" key="1">
    <citation type="submission" date="2017-09" db="EMBL/GenBank/DDBJ databases">
        <title>FDA dAtabase for Regulatory Grade micrObial Sequences (FDA-ARGOS): Supporting development and validation of Infectious Disease Dx tests.</title>
        <authorList>
            <person name="Minogue T."/>
            <person name="Wolcott M."/>
            <person name="Wasieloski L."/>
            <person name="Aguilar W."/>
            <person name="Moore D."/>
            <person name="Tallon L."/>
            <person name="Sadzewicz L."/>
            <person name="Ott S."/>
            <person name="Zhao X."/>
            <person name="Nagaraj S."/>
            <person name="Vavikolanu K."/>
            <person name="Aluvathingal J."/>
            <person name="Nadendla S."/>
            <person name="Sichtig H."/>
        </authorList>
    </citation>
    <scope>NUCLEOTIDE SEQUENCE [LARGE SCALE GENOMIC DNA]</scope>
    <source>
        <strain evidence="24">FDAARGOS_387</strain>
    </source>
</reference>
<dbReference type="SUPFAM" id="SSF52172">
    <property type="entry name" value="CheY-like"/>
    <property type="match status" value="2"/>
</dbReference>
<protein>
    <recommendedName>
        <fullName evidence="3">histidine kinase</fullName>
        <ecNumber evidence="3">2.7.13.3</ecNumber>
    </recommendedName>
</protein>
<accession>A0A2C6DHM3</accession>
<dbReference type="Pfam" id="PF00512">
    <property type="entry name" value="HisKA"/>
    <property type="match status" value="1"/>
</dbReference>
<dbReference type="InterPro" id="IPR008207">
    <property type="entry name" value="Sig_transdc_His_kin_Hpt_dom"/>
</dbReference>
<keyword evidence="24" id="KW-1185">Reference proteome</keyword>
<dbReference type="Gene3D" id="6.10.340.10">
    <property type="match status" value="1"/>
</dbReference>
<organism evidence="23 24">
    <name type="scientific">Budvicia aquatica</name>
    <dbReference type="NCBI Taxonomy" id="82979"/>
    <lineage>
        <taxon>Bacteria</taxon>
        <taxon>Pseudomonadati</taxon>
        <taxon>Pseudomonadota</taxon>
        <taxon>Gammaproteobacteria</taxon>
        <taxon>Enterobacterales</taxon>
        <taxon>Budviciaceae</taxon>
        <taxon>Budvicia</taxon>
    </lineage>
</organism>
<evidence type="ECO:0000256" key="8">
    <source>
        <dbReference type="ARBA" id="ARBA00022692"/>
    </source>
</evidence>
<keyword evidence="8 18" id="KW-0812">Transmembrane</keyword>
<dbReference type="PROSITE" id="PS50110">
    <property type="entry name" value="RESPONSE_REGULATORY"/>
    <property type="match status" value="1"/>
</dbReference>
<dbReference type="PROSITE" id="PS50109">
    <property type="entry name" value="HIS_KIN"/>
    <property type="match status" value="1"/>
</dbReference>
<dbReference type="EMBL" id="PDDX01000001">
    <property type="protein sequence ID" value="PHI29788.1"/>
    <property type="molecule type" value="Genomic_DNA"/>
</dbReference>
<comment type="catalytic activity">
    <reaction evidence="1">
        <text>ATP + protein L-histidine = ADP + protein N-phospho-L-histidine.</text>
        <dbReference type="EC" id="2.7.13.3"/>
    </reaction>
</comment>
<dbReference type="SMART" id="SM00073">
    <property type="entry name" value="HPT"/>
    <property type="match status" value="1"/>
</dbReference>
<dbReference type="Gene3D" id="3.40.50.2300">
    <property type="match status" value="1"/>
</dbReference>
<keyword evidence="12 18" id="KW-1133">Transmembrane helix</keyword>
<keyword evidence="9" id="KW-0547">Nucleotide-binding</keyword>
<gene>
    <name evidence="23" type="ORF">CRN84_10780</name>
</gene>
<evidence type="ECO:0000256" key="1">
    <source>
        <dbReference type="ARBA" id="ARBA00000085"/>
    </source>
</evidence>
<dbReference type="SUPFAM" id="SSF55874">
    <property type="entry name" value="ATPase domain of HSP90 chaperone/DNA topoisomerase II/histidine kinase"/>
    <property type="match status" value="1"/>
</dbReference>
<evidence type="ECO:0000256" key="9">
    <source>
        <dbReference type="ARBA" id="ARBA00022741"/>
    </source>
</evidence>
<dbReference type="InterPro" id="IPR011006">
    <property type="entry name" value="CheY-like_superfamily"/>
</dbReference>
<dbReference type="InterPro" id="IPR036097">
    <property type="entry name" value="HisK_dim/P_sf"/>
</dbReference>
<dbReference type="NCBIfam" id="NF008318">
    <property type="entry name" value="PRK11107.1"/>
    <property type="match status" value="1"/>
</dbReference>
<dbReference type="GO" id="GO:0005886">
    <property type="term" value="C:plasma membrane"/>
    <property type="evidence" value="ECO:0007669"/>
    <property type="project" value="UniProtKB-SubCell"/>
</dbReference>
<dbReference type="CDD" id="cd17546">
    <property type="entry name" value="REC_hyHK_CKI1_RcsC-like"/>
    <property type="match status" value="1"/>
</dbReference>
<keyword evidence="11" id="KW-0067">ATP-binding</keyword>
<comment type="caution">
    <text evidence="23">The sequence shown here is derived from an EMBL/GenBank/DDBJ whole genome shotgun (WGS) entry which is preliminary data.</text>
</comment>
<keyword evidence="13" id="KW-0902">Two-component regulatory system</keyword>
<dbReference type="Pfam" id="PF02518">
    <property type="entry name" value="HATPase_c"/>
    <property type="match status" value="1"/>
</dbReference>
<dbReference type="PROSITE" id="PS50885">
    <property type="entry name" value="HAMP"/>
    <property type="match status" value="1"/>
</dbReference>
<dbReference type="FunFam" id="3.30.565.10:FF:000010">
    <property type="entry name" value="Sensor histidine kinase RcsC"/>
    <property type="match status" value="1"/>
</dbReference>